<comment type="caution">
    <text evidence="1">The sequence shown here is derived from an EMBL/GenBank/DDBJ whole genome shotgun (WGS) entry which is preliminary data.</text>
</comment>
<dbReference type="AlphaFoldDB" id="A0A133VK46"/>
<dbReference type="EMBL" id="LHYH01000024">
    <property type="protein sequence ID" value="KXB06815.1"/>
    <property type="molecule type" value="Genomic_DNA"/>
</dbReference>
<organism evidence="1 2">
    <name type="scientific">candidate division MSBL1 archaeon SCGC-AAA382K21</name>
    <dbReference type="NCBI Taxonomy" id="1698283"/>
    <lineage>
        <taxon>Archaea</taxon>
        <taxon>Methanobacteriati</taxon>
        <taxon>Methanobacteriota</taxon>
        <taxon>candidate division MSBL1</taxon>
    </lineage>
</organism>
<evidence type="ECO:0000313" key="2">
    <source>
        <dbReference type="Proteomes" id="UP000070504"/>
    </source>
</evidence>
<keyword evidence="2" id="KW-1185">Reference proteome</keyword>
<dbReference type="Proteomes" id="UP000070504">
    <property type="component" value="Unassembled WGS sequence"/>
</dbReference>
<name>A0A133VK46_9EURY</name>
<proteinExistence type="predicted"/>
<reference evidence="1 2" key="1">
    <citation type="journal article" date="2016" name="Sci. Rep.">
        <title>Metabolic traits of an uncultured archaeal lineage -MSBL1- from brine pools of the Red Sea.</title>
        <authorList>
            <person name="Mwirichia R."/>
            <person name="Alam I."/>
            <person name="Rashid M."/>
            <person name="Vinu M."/>
            <person name="Ba-Alawi W."/>
            <person name="Anthony Kamau A."/>
            <person name="Kamanda Ngugi D."/>
            <person name="Goker M."/>
            <person name="Klenk H.P."/>
            <person name="Bajic V."/>
            <person name="Stingl U."/>
        </authorList>
    </citation>
    <scope>NUCLEOTIDE SEQUENCE [LARGE SCALE GENOMIC DNA]</scope>
    <source>
        <strain evidence="1">SCGC-AAA382K21</strain>
    </source>
</reference>
<accession>A0A133VK46</accession>
<evidence type="ECO:0000313" key="1">
    <source>
        <dbReference type="EMBL" id="KXB06815.1"/>
    </source>
</evidence>
<sequence>MEFWVVSEEELDSERVDGAIYTPHLNGNRILLQDSGKELPLARLEVKTGKSVKVLQCASYAFQDGVPVILAEVPVSMAHLIDCETSEKLLRFAKNQINSLNELRGEGKRIPDGYRCASCGNVRCPHQTDNGHGKYTSLIKDRADQLIENTKTIAEEITDIIKELAEEKGFQVGASESKKFESLSGGRLK</sequence>
<protein>
    <submittedName>
        <fullName evidence="1">Uncharacterized protein</fullName>
    </submittedName>
</protein>
<gene>
    <name evidence="1" type="ORF">AKJ54_01080</name>
</gene>